<evidence type="ECO:0000256" key="2">
    <source>
        <dbReference type="ARBA" id="ARBA00022884"/>
    </source>
</evidence>
<dbReference type="GO" id="GO:0120159">
    <property type="term" value="F:rRNA pseudouridine synthase activity"/>
    <property type="evidence" value="ECO:0007669"/>
    <property type="project" value="UniProtKB-ARBA"/>
</dbReference>
<dbReference type="PROSITE" id="PS50889">
    <property type="entry name" value="S4"/>
    <property type="match status" value="1"/>
</dbReference>
<dbReference type="InterPro" id="IPR006145">
    <property type="entry name" value="PsdUridine_synth_RsuA/RluA"/>
</dbReference>
<proteinExistence type="inferred from homology"/>
<dbReference type="PANTHER" id="PTHR47683:SF2">
    <property type="entry name" value="RNA-BINDING S4 DOMAIN-CONTAINING PROTEIN"/>
    <property type="match status" value="1"/>
</dbReference>
<dbReference type="FunFam" id="3.10.290.10:FF:000003">
    <property type="entry name" value="Pseudouridine synthase"/>
    <property type="match status" value="1"/>
</dbReference>
<comment type="caution">
    <text evidence="7">The sequence shown here is derived from an EMBL/GenBank/DDBJ whole genome shotgun (WGS) entry which is preliminary data.</text>
</comment>
<dbReference type="InterPro" id="IPR036986">
    <property type="entry name" value="S4_RNA-bd_sf"/>
</dbReference>
<dbReference type="GO" id="GO:0000455">
    <property type="term" value="P:enzyme-directed rRNA pseudouridine synthesis"/>
    <property type="evidence" value="ECO:0007669"/>
    <property type="project" value="UniProtKB-ARBA"/>
</dbReference>
<dbReference type="GO" id="GO:0003723">
    <property type="term" value="F:RNA binding"/>
    <property type="evidence" value="ECO:0007669"/>
    <property type="project" value="UniProtKB-KW"/>
</dbReference>
<protein>
    <recommendedName>
        <fullName evidence="5">Pseudouridine synthase</fullName>
        <ecNumber evidence="5">5.4.99.-</ecNumber>
    </recommendedName>
</protein>
<keyword evidence="8" id="KW-1185">Reference proteome</keyword>
<dbReference type="GO" id="GO:0005829">
    <property type="term" value="C:cytosol"/>
    <property type="evidence" value="ECO:0007669"/>
    <property type="project" value="UniProtKB-ARBA"/>
</dbReference>
<evidence type="ECO:0000256" key="1">
    <source>
        <dbReference type="ARBA" id="ARBA00008348"/>
    </source>
</evidence>
<dbReference type="InterPro" id="IPR020103">
    <property type="entry name" value="PsdUridine_synth_cat_dom_sf"/>
</dbReference>
<dbReference type="InterPro" id="IPR050343">
    <property type="entry name" value="RsuA_PseudoU_synthase"/>
</dbReference>
<reference evidence="7" key="1">
    <citation type="submission" date="2022-07" db="EMBL/GenBank/DDBJ databases">
        <title>Enhanced cultured diversity of the mouse gut microbiota enables custom-made synthetic communities.</title>
        <authorList>
            <person name="Afrizal A."/>
        </authorList>
    </citation>
    <scope>NUCLEOTIDE SEQUENCE</scope>
    <source>
        <strain evidence="7">DSM 28593</strain>
    </source>
</reference>
<dbReference type="InterPro" id="IPR000748">
    <property type="entry name" value="PsdUridine_synth_RsuA/RluB/E/F"/>
</dbReference>
<dbReference type="AlphaFoldDB" id="A0AAE3L272"/>
<dbReference type="PANTHER" id="PTHR47683">
    <property type="entry name" value="PSEUDOURIDINE SYNTHASE FAMILY PROTEIN-RELATED"/>
    <property type="match status" value="1"/>
</dbReference>
<evidence type="ECO:0000313" key="7">
    <source>
        <dbReference type="EMBL" id="MCR1898049.1"/>
    </source>
</evidence>
<keyword evidence="2 4" id="KW-0694">RNA-binding</keyword>
<dbReference type="SMART" id="SM00363">
    <property type="entry name" value="S4"/>
    <property type="match status" value="1"/>
</dbReference>
<dbReference type="SUPFAM" id="SSF55174">
    <property type="entry name" value="Alpha-L RNA-binding motif"/>
    <property type="match status" value="1"/>
</dbReference>
<dbReference type="Pfam" id="PF00849">
    <property type="entry name" value="PseudoU_synth_2"/>
    <property type="match status" value="1"/>
</dbReference>
<evidence type="ECO:0000259" key="6">
    <source>
        <dbReference type="SMART" id="SM00363"/>
    </source>
</evidence>
<dbReference type="InterPro" id="IPR018496">
    <property type="entry name" value="PsdUridine_synth_RsuA/RluB_CS"/>
</dbReference>
<dbReference type="Gene3D" id="3.30.70.1560">
    <property type="entry name" value="Alpha-L RNA-binding motif"/>
    <property type="match status" value="1"/>
</dbReference>
<dbReference type="SUPFAM" id="SSF55120">
    <property type="entry name" value="Pseudouridine synthase"/>
    <property type="match status" value="1"/>
</dbReference>
<sequence>MRLQKYLAYCGIASRRKSEEYIKNGRVKINGEITRELGKKINPQMDVIEFDNIVVKNIQEHMYILLNKPIGFVTTVEDQFNRKTVIDLVNQVNERIYPVGRLDYDTEGLLILTNDGNLTYKLTHPKYEIQKEYIAEIRGIPTKEKIQSFKEGLEIDNYITSPAGFDIIHIKNGNTTTKITIHEGKNRQIRKMCDKIGHPVITLKRIKMGNIELGNLPRGQWRELTEKEIENLKNLVRVG</sequence>
<dbReference type="Gene3D" id="3.10.290.10">
    <property type="entry name" value="RNA-binding S4 domain"/>
    <property type="match status" value="1"/>
</dbReference>
<keyword evidence="3 5" id="KW-0413">Isomerase</keyword>
<dbReference type="PROSITE" id="PS01149">
    <property type="entry name" value="PSI_RSU"/>
    <property type="match status" value="1"/>
</dbReference>
<evidence type="ECO:0000256" key="5">
    <source>
        <dbReference type="RuleBase" id="RU003887"/>
    </source>
</evidence>
<evidence type="ECO:0000256" key="4">
    <source>
        <dbReference type="PROSITE-ProRule" id="PRU00182"/>
    </source>
</evidence>
<dbReference type="Proteomes" id="UP001205748">
    <property type="component" value="Unassembled WGS sequence"/>
</dbReference>
<evidence type="ECO:0000256" key="3">
    <source>
        <dbReference type="ARBA" id="ARBA00023235"/>
    </source>
</evidence>
<dbReference type="FunFam" id="3.30.70.1560:FF:000001">
    <property type="entry name" value="Pseudouridine synthase"/>
    <property type="match status" value="1"/>
</dbReference>
<gene>
    <name evidence="7" type="ORF">NSA47_03470</name>
</gene>
<feature type="domain" description="RNA-binding S4" evidence="6">
    <location>
        <begin position="1"/>
        <end position="59"/>
    </location>
</feature>
<dbReference type="CDD" id="cd00165">
    <property type="entry name" value="S4"/>
    <property type="match status" value="1"/>
</dbReference>
<dbReference type="EC" id="5.4.99.-" evidence="5"/>
<name>A0AAE3L272_9FIRM</name>
<dbReference type="EMBL" id="JANKAS010000002">
    <property type="protein sequence ID" value="MCR1898049.1"/>
    <property type="molecule type" value="Genomic_DNA"/>
</dbReference>
<dbReference type="InterPro" id="IPR002942">
    <property type="entry name" value="S4_RNA-bd"/>
</dbReference>
<dbReference type="CDD" id="cd02870">
    <property type="entry name" value="PseudoU_synth_RsuA_like"/>
    <property type="match status" value="1"/>
</dbReference>
<dbReference type="Gene3D" id="3.30.70.580">
    <property type="entry name" value="Pseudouridine synthase I, catalytic domain, N-terminal subdomain"/>
    <property type="match status" value="1"/>
</dbReference>
<comment type="similarity">
    <text evidence="1 5">Belongs to the pseudouridine synthase RsuA family.</text>
</comment>
<accession>A0AAE3L272</accession>
<dbReference type="InterPro" id="IPR042092">
    <property type="entry name" value="PsdUridine_s_RsuA/RluB/E/F_cat"/>
</dbReference>
<dbReference type="RefSeq" id="WP_257529511.1">
    <property type="nucleotide sequence ID" value="NZ_JANKAS010000002.1"/>
</dbReference>
<evidence type="ECO:0000313" key="8">
    <source>
        <dbReference type="Proteomes" id="UP001205748"/>
    </source>
</evidence>
<organism evidence="7 8">
    <name type="scientific">Irregularibacter muris</name>
    <dbReference type="NCBI Taxonomy" id="1796619"/>
    <lineage>
        <taxon>Bacteria</taxon>
        <taxon>Bacillati</taxon>
        <taxon>Bacillota</taxon>
        <taxon>Clostridia</taxon>
        <taxon>Eubacteriales</taxon>
        <taxon>Eubacteriaceae</taxon>
        <taxon>Irregularibacter</taxon>
    </lineage>
</organism>
<dbReference type="NCBIfam" id="TIGR00093">
    <property type="entry name" value="pseudouridine synthase"/>
    <property type="match status" value="1"/>
</dbReference>
<dbReference type="Pfam" id="PF01479">
    <property type="entry name" value="S4"/>
    <property type="match status" value="1"/>
</dbReference>
<dbReference type="InterPro" id="IPR020094">
    <property type="entry name" value="TruA/RsuA/RluB/E/F_N"/>
</dbReference>